<evidence type="ECO:0000256" key="1">
    <source>
        <dbReference type="ARBA" id="ARBA00004141"/>
    </source>
</evidence>
<feature type="domain" description="Cation efflux protein cytoplasmic" evidence="12">
    <location>
        <begin position="293"/>
        <end position="374"/>
    </location>
</feature>
<dbReference type="PANTHER" id="PTHR11562:SF17">
    <property type="entry name" value="RE54080P-RELATED"/>
    <property type="match status" value="1"/>
</dbReference>
<evidence type="ECO:0000259" key="11">
    <source>
        <dbReference type="Pfam" id="PF01545"/>
    </source>
</evidence>
<protein>
    <submittedName>
        <fullName evidence="13">Cation efflux protein</fullName>
    </submittedName>
</protein>
<feature type="transmembrane region" description="Helical" evidence="10">
    <location>
        <begin position="231"/>
        <end position="252"/>
    </location>
</feature>
<evidence type="ECO:0000256" key="5">
    <source>
        <dbReference type="ARBA" id="ARBA00022906"/>
    </source>
</evidence>
<dbReference type="Pfam" id="PF01545">
    <property type="entry name" value="Cation_efflux"/>
    <property type="match status" value="1"/>
</dbReference>
<gene>
    <name evidence="13" type="ORF">LY90DRAFT_375803</name>
</gene>
<evidence type="ECO:0000256" key="9">
    <source>
        <dbReference type="SAM" id="MobiDB-lite"/>
    </source>
</evidence>
<dbReference type="Proteomes" id="UP000193920">
    <property type="component" value="Unassembled WGS sequence"/>
</dbReference>
<dbReference type="AlphaFoldDB" id="A0A1Y2FCM1"/>
<comment type="subcellular location">
    <subcellularLocation>
        <location evidence="1">Membrane</location>
        <topology evidence="1">Multi-pass membrane protein</topology>
    </subcellularLocation>
</comment>
<dbReference type="Pfam" id="PF16916">
    <property type="entry name" value="ZT_dimer"/>
    <property type="match status" value="1"/>
</dbReference>
<dbReference type="Gene3D" id="1.20.1510.10">
    <property type="entry name" value="Cation efflux protein transmembrane domain"/>
    <property type="match status" value="1"/>
</dbReference>
<accession>A0A1Y2FCM1</accession>
<keyword evidence="4 10" id="KW-0812">Transmembrane</keyword>
<evidence type="ECO:0000313" key="14">
    <source>
        <dbReference type="Proteomes" id="UP000193920"/>
    </source>
</evidence>
<organism evidence="13 14">
    <name type="scientific">Neocallimastix californiae</name>
    <dbReference type="NCBI Taxonomy" id="1754190"/>
    <lineage>
        <taxon>Eukaryota</taxon>
        <taxon>Fungi</taxon>
        <taxon>Fungi incertae sedis</taxon>
        <taxon>Chytridiomycota</taxon>
        <taxon>Chytridiomycota incertae sedis</taxon>
        <taxon>Neocallimastigomycetes</taxon>
        <taxon>Neocallimastigales</taxon>
        <taxon>Neocallimastigaceae</taxon>
        <taxon>Neocallimastix</taxon>
    </lineage>
</organism>
<keyword evidence="5" id="KW-0864">Zinc transport</keyword>
<feature type="domain" description="Cation efflux protein transmembrane" evidence="11">
    <location>
        <begin position="42"/>
        <end position="289"/>
    </location>
</feature>
<dbReference type="InterPro" id="IPR027470">
    <property type="entry name" value="Cation_efflux_CTD"/>
</dbReference>
<keyword evidence="7" id="KW-0406">Ion transport</keyword>
<dbReference type="GO" id="GO:0030003">
    <property type="term" value="P:intracellular monoatomic cation homeostasis"/>
    <property type="evidence" value="ECO:0007669"/>
    <property type="project" value="UniProtKB-ARBA"/>
</dbReference>
<evidence type="ECO:0000256" key="3">
    <source>
        <dbReference type="ARBA" id="ARBA00022448"/>
    </source>
</evidence>
<keyword evidence="3" id="KW-0813">Transport</keyword>
<feature type="compositionally biased region" description="Acidic residues" evidence="9">
    <location>
        <begin position="192"/>
        <end position="202"/>
    </location>
</feature>
<dbReference type="STRING" id="1754190.A0A1Y2FCM1"/>
<feature type="compositionally biased region" description="Basic residues" evidence="9">
    <location>
        <begin position="174"/>
        <end position="187"/>
    </location>
</feature>
<dbReference type="EMBL" id="MCOG01000010">
    <property type="protein sequence ID" value="ORY81663.1"/>
    <property type="molecule type" value="Genomic_DNA"/>
</dbReference>
<evidence type="ECO:0000259" key="12">
    <source>
        <dbReference type="Pfam" id="PF16916"/>
    </source>
</evidence>
<proteinExistence type="inferred from homology"/>
<comment type="caution">
    <text evidence="13">The sequence shown here is derived from an EMBL/GenBank/DDBJ whole genome shotgun (WGS) entry which is preliminary data.</text>
</comment>
<dbReference type="InterPro" id="IPR058533">
    <property type="entry name" value="Cation_efflux_TM"/>
</dbReference>
<dbReference type="PANTHER" id="PTHR11562">
    <property type="entry name" value="CATION EFFLUX PROTEIN/ ZINC TRANSPORTER"/>
    <property type="match status" value="1"/>
</dbReference>
<dbReference type="InterPro" id="IPR002524">
    <property type="entry name" value="Cation_efflux"/>
</dbReference>
<evidence type="ECO:0000256" key="6">
    <source>
        <dbReference type="ARBA" id="ARBA00022989"/>
    </source>
</evidence>
<dbReference type="GO" id="GO:0005886">
    <property type="term" value="C:plasma membrane"/>
    <property type="evidence" value="ECO:0007669"/>
    <property type="project" value="TreeGrafter"/>
</dbReference>
<feature type="transmembrane region" description="Helical" evidence="10">
    <location>
        <begin position="103"/>
        <end position="128"/>
    </location>
</feature>
<evidence type="ECO:0000256" key="8">
    <source>
        <dbReference type="ARBA" id="ARBA00023136"/>
    </source>
</evidence>
<keyword evidence="6 10" id="KW-1133">Transmembrane helix</keyword>
<evidence type="ECO:0000256" key="2">
    <source>
        <dbReference type="ARBA" id="ARBA00008873"/>
    </source>
</evidence>
<dbReference type="InterPro" id="IPR050681">
    <property type="entry name" value="CDF/SLC30A"/>
</dbReference>
<keyword evidence="14" id="KW-1185">Reference proteome</keyword>
<feature type="transmembrane region" description="Helical" evidence="10">
    <location>
        <begin position="73"/>
        <end position="91"/>
    </location>
</feature>
<feature type="transmembrane region" description="Helical" evidence="10">
    <location>
        <begin position="258"/>
        <end position="281"/>
    </location>
</feature>
<feature type="transmembrane region" description="Helical" evidence="10">
    <location>
        <begin position="140"/>
        <end position="163"/>
    </location>
</feature>
<keyword evidence="8 10" id="KW-0472">Membrane</keyword>
<evidence type="ECO:0000256" key="4">
    <source>
        <dbReference type="ARBA" id="ARBA00022692"/>
    </source>
</evidence>
<dbReference type="GO" id="GO:0098771">
    <property type="term" value="P:inorganic ion homeostasis"/>
    <property type="evidence" value="ECO:0007669"/>
    <property type="project" value="UniProtKB-ARBA"/>
</dbReference>
<comment type="similarity">
    <text evidence="2">Belongs to the cation diffusion facilitator (CDF) transporter (TC 2.A.4) family. SLC30A subfamily.</text>
</comment>
<evidence type="ECO:0000256" key="7">
    <source>
        <dbReference type="ARBA" id="ARBA00023065"/>
    </source>
</evidence>
<sequence length="407" mass="46158">MAVSSDISDFKVAFDSEGNLLNKDNYKCDSYDNNKTKSKKRLFLSLGCCFLFFLFELLFGLIAGSLALVSDSFHMLSDATGFIISIVAIYFSNRHATRAHSFGFHRVEIIGVLVSILLIWVVTVFLVIEAIDRLRNPIEINGKVMLFTAVIGIIMNILLFFILGDGHDGHGHAHGHVHGGHHHHHHAHEHESDDSDKEVDECHDDHSYDSKNLKQKIKNFDKNMNINVKSAFIHVLGDLLSSIGVLIAAIIICINKDLVFFDPICTFIFSVLIIITTFNLLHQSLSVIMESTPKEIDTESIIRDLLEIKGVEQVHDIHIWNLTVGKPSMIAHITFNVNPVEEPILCTFERILFEAQLIVCSNYHIHHTTIQLEPNKKSKDCHSHDHYNNLFTEHCEPEMCHIVKKNK</sequence>
<evidence type="ECO:0000313" key="13">
    <source>
        <dbReference type="EMBL" id="ORY81663.1"/>
    </source>
</evidence>
<keyword evidence="5" id="KW-0862">Zinc</keyword>
<dbReference type="OrthoDB" id="9944568at2759"/>
<dbReference type="GO" id="GO:0005385">
    <property type="term" value="F:zinc ion transmembrane transporter activity"/>
    <property type="evidence" value="ECO:0007669"/>
    <property type="project" value="TreeGrafter"/>
</dbReference>
<feature type="transmembrane region" description="Helical" evidence="10">
    <location>
        <begin position="42"/>
        <end position="67"/>
    </location>
</feature>
<dbReference type="SUPFAM" id="SSF161111">
    <property type="entry name" value="Cation efflux protein transmembrane domain-like"/>
    <property type="match status" value="1"/>
</dbReference>
<feature type="region of interest" description="Disordered" evidence="9">
    <location>
        <begin position="174"/>
        <end position="206"/>
    </location>
</feature>
<name>A0A1Y2FCM1_9FUNG</name>
<reference evidence="13 14" key="1">
    <citation type="submission" date="2016-08" db="EMBL/GenBank/DDBJ databases">
        <title>A Parts List for Fungal Cellulosomes Revealed by Comparative Genomics.</title>
        <authorList>
            <consortium name="DOE Joint Genome Institute"/>
            <person name="Haitjema C.H."/>
            <person name="Gilmore S.P."/>
            <person name="Henske J.K."/>
            <person name="Solomon K.V."/>
            <person name="De Groot R."/>
            <person name="Kuo A."/>
            <person name="Mondo S.J."/>
            <person name="Salamov A.A."/>
            <person name="Labutti K."/>
            <person name="Zhao Z."/>
            <person name="Chiniquy J."/>
            <person name="Barry K."/>
            <person name="Brewer H.M."/>
            <person name="Purvine S.O."/>
            <person name="Wright A.T."/>
            <person name="Boxma B."/>
            <person name="Van Alen T."/>
            <person name="Hackstein J.H."/>
            <person name="Baker S.E."/>
            <person name="Grigoriev I.V."/>
            <person name="O'Malley M.A."/>
        </authorList>
    </citation>
    <scope>NUCLEOTIDE SEQUENCE [LARGE SCALE GENOMIC DNA]</scope>
    <source>
        <strain evidence="13 14">G1</strain>
    </source>
</reference>
<dbReference type="NCBIfam" id="TIGR01297">
    <property type="entry name" value="CDF"/>
    <property type="match status" value="1"/>
</dbReference>
<evidence type="ECO:0000256" key="10">
    <source>
        <dbReference type="SAM" id="Phobius"/>
    </source>
</evidence>
<dbReference type="InterPro" id="IPR027469">
    <property type="entry name" value="Cation_efflux_TMD_sf"/>
</dbReference>